<dbReference type="Pfam" id="PF08878">
    <property type="entry name" value="HamA"/>
    <property type="match status" value="1"/>
</dbReference>
<evidence type="ECO:0000259" key="1">
    <source>
        <dbReference type="Pfam" id="PF08878"/>
    </source>
</evidence>
<evidence type="ECO:0000313" key="2">
    <source>
        <dbReference type="EMBL" id="POH62594.1"/>
    </source>
</evidence>
<evidence type="ECO:0000313" key="3">
    <source>
        <dbReference type="Proteomes" id="UP000237340"/>
    </source>
</evidence>
<gene>
    <name evidence="2" type="ORF">C3B61_17280</name>
</gene>
<sequence length="282" mass="31384">MPSSVLQVRFQDAALSPALSVLCAGFELGDWRAQSLTDDLFQRHLTSFALSYSEHDAITGATAARSLKRAAEVVYATNKYRRRGEFGELILHAALVDFFGATPAVSKIYYKDSDNDTVKGFDSVHLVAASDSVEIWLGEAKFYKDLNSAIDEAAKSISDHLTRDFLRREFVAITNKLDSNWPHAVEFADALDEATSLDDIAKTIVIPVLITYESEASAAAVAHDSDYIAAIELEAREAWSRFARKDLGTKLTVTLQLILLPMQSKERLLNLMHQKLNLYKHL</sequence>
<feature type="domain" description="Anti-bacteriophage protein A/HamA C-terminal" evidence="1">
    <location>
        <begin position="14"/>
        <end position="276"/>
    </location>
</feature>
<dbReference type="InterPro" id="IPR014976">
    <property type="entry name" value="AbpA_HamA_C"/>
</dbReference>
<keyword evidence="3" id="KW-1185">Reference proteome</keyword>
<proteinExistence type="predicted"/>
<name>A0A2S3ZAL6_9MICO</name>
<dbReference type="AlphaFoldDB" id="A0A2S3ZAL6"/>
<dbReference type="Proteomes" id="UP000237340">
    <property type="component" value="Unassembled WGS sequence"/>
</dbReference>
<organism evidence="2 3">
    <name type="scientific">Cryobacterium zongtaii</name>
    <dbReference type="NCBI Taxonomy" id="1259217"/>
    <lineage>
        <taxon>Bacteria</taxon>
        <taxon>Bacillati</taxon>
        <taxon>Actinomycetota</taxon>
        <taxon>Actinomycetes</taxon>
        <taxon>Micrococcales</taxon>
        <taxon>Microbacteriaceae</taxon>
        <taxon>Cryobacterium</taxon>
    </lineage>
</organism>
<accession>A0A2S3ZAL6</accession>
<dbReference type="RefSeq" id="WP_103461726.1">
    <property type="nucleotide sequence ID" value="NZ_PPXD01000026.1"/>
</dbReference>
<reference evidence="2 3" key="1">
    <citation type="submission" date="2018-01" db="EMBL/GenBank/DDBJ databases">
        <title>Cryobacterium sp. nov., from glaciers in China.</title>
        <authorList>
            <person name="Liu Q."/>
            <person name="Xin Y.-H."/>
        </authorList>
    </citation>
    <scope>NUCLEOTIDE SEQUENCE [LARGE SCALE GENOMIC DNA]</scope>
    <source>
        <strain evidence="2 3">TMN-42</strain>
    </source>
</reference>
<protein>
    <submittedName>
        <fullName evidence="2">DUF1837 domain-containing protein</fullName>
    </submittedName>
</protein>
<dbReference type="EMBL" id="PPXD01000026">
    <property type="protein sequence ID" value="POH62594.1"/>
    <property type="molecule type" value="Genomic_DNA"/>
</dbReference>
<comment type="caution">
    <text evidence="2">The sequence shown here is derived from an EMBL/GenBank/DDBJ whole genome shotgun (WGS) entry which is preliminary data.</text>
</comment>